<keyword evidence="2" id="KW-1185">Reference proteome</keyword>
<gene>
    <name evidence="1" type="ORF">AYBTSS11_LOCUS10885</name>
</gene>
<proteinExistence type="predicted"/>
<dbReference type="EMBL" id="OY731400">
    <property type="protein sequence ID" value="CAJ1942531.1"/>
    <property type="molecule type" value="Genomic_DNA"/>
</dbReference>
<reference evidence="1" key="1">
    <citation type="submission" date="2023-10" db="EMBL/GenBank/DDBJ databases">
        <authorList>
            <person name="Domelevo Entfellner J.-B."/>
        </authorList>
    </citation>
    <scope>NUCLEOTIDE SEQUENCE</scope>
</reference>
<sequence length="62" mass="6896">MGRSTIGENQGADLSGASCQLNVAYFEGGRVRRWVWAMGEAVDGCRFGLREMGKWNGQMLQR</sequence>
<dbReference type="Proteomes" id="UP001189624">
    <property type="component" value="Chromosome 3"/>
</dbReference>
<name>A0AA86SG76_9FABA</name>
<accession>A0AA86SG76</accession>
<dbReference type="AlphaFoldDB" id="A0AA86SG76"/>
<evidence type="ECO:0000313" key="2">
    <source>
        <dbReference type="Proteomes" id="UP001189624"/>
    </source>
</evidence>
<dbReference type="Gramene" id="rna-AYBTSS11_LOCUS10885">
    <property type="protein sequence ID" value="CAJ1942531.1"/>
    <property type="gene ID" value="gene-AYBTSS11_LOCUS10885"/>
</dbReference>
<protein>
    <submittedName>
        <fullName evidence="1">Uncharacterized protein</fullName>
    </submittedName>
</protein>
<evidence type="ECO:0000313" key="1">
    <source>
        <dbReference type="EMBL" id="CAJ1942531.1"/>
    </source>
</evidence>
<organism evidence="1 2">
    <name type="scientific">Sphenostylis stenocarpa</name>
    <dbReference type="NCBI Taxonomy" id="92480"/>
    <lineage>
        <taxon>Eukaryota</taxon>
        <taxon>Viridiplantae</taxon>
        <taxon>Streptophyta</taxon>
        <taxon>Embryophyta</taxon>
        <taxon>Tracheophyta</taxon>
        <taxon>Spermatophyta</taxon>
        <taxon>Magnoliopsida</taxon>
        <taxon>eudicotyledons</taxon>
        <taxon>Gunneridae</taxon>
        <taxon>Pentapetalae</taxon>
        <taxon>rosids</taxon>
        <taxon>fabids</taxon>
        <taxon>Fabales</taxon>
        <taxon>Fabaceae</taxon>
        <taxon>Papilionoideae</taxon>
        <taxon>50 kb inversion clade</taxon>
        <taxon>NPAAA clade</taxon>
        <taxon>indigoferoid/millettioid clade</taxon>
        <taxon>Phaseoleae</taxon>
        <taxon>Sphenostylis</taxon>
    </lineage>
</organism>